<evidence type="ECO:0000313" key="9">
    <source>
        <dbReference type="EMBL" id="EME37870.1"/>
    </source>
</evidence>
<feature type="transmembrane region" description="Helical" evidence="7">
    <location>
        <begin position="97"/>
        <end position="119"/>
    </location>
</feature>
<evidence type="ECO:0000256" key="2">
    <source>
        <dbReference type="ARBA" id="ARBA00022475"/>
    </source>
</evidence>
<reference evidence="9 10" key="1">
    <citation type="journal article" date="2014" name="Genome Announc.">
        <title>Draft Genome Sequence of Kocuria palustris PEL.</title>
        <authorList>
            <person name="Sharma G."/>
            <person name="Khatri I."/>
            <person name="Subramanian S."/>
        </authorList>
    </citation>
    <scope>NUCLEOTIDE SEQUENCE [LARGE SCALE GENOMIC DNA]</scope>
    <source>
        <strain evidence="9 10">PEL</strain>
    </source>
</reference>
<keyword evidence="6 7" id="KW-0472">Membrane</keyword>
<feature type="transmembrane region" description="Helical" evidence="7">
    <location>
        <begin position="24"/>
        <end position="43"/>
    </location>
</feature>
<sequence>MLVSPTLSIPSPGWSGFSLGPFEVHAYALCILLGMAAAIAITTRRMDARGQDGDFVMDAALLAIPLGIIGARFYHVVITDPGYYFGSAEGLMEIPQLWKGGLGIMGGVAFGALAVWIMCRVRGTSYALFADCVAPALLVAQALGRWGNWFNQELFGRATTLPWGLEIAPTSPNFPDGLPAGTLFHPTFLYESLWNLLGAALIIWLGRSRRTAHRVDGGRSMALYLIWYGTGRMLIEIFLRIDPSAMFLGVRIHVFTAAALIVVGLLLYAWLSRRKAAVLGSVAEHPASTRAANGSGSHRAVAAARQSEAAAAPGAETASEPWRGARINRLPDLERADRTAAAAEPEPDSAELGEQADPSGDVRLQAFVETRAADPSRQPVRG</sequence>
<comment type="caution">
    <text evidence="9">The sequence shown here is derived from an EMBL/GenBank/DDBJ whole genome shotgun (WGS) entry which is preliminary data.</text>
</comment>
<dbReference type="PANTHER" id="PTHR30589:SF0">
    <property type="entry name" value="PHOSPHATIDYLGLYCEROL--PROLIPOPROTEIN DIACYLGLYCERYL TRANSFERASE"/>
    <property type="match status" value="1"/>
</dbReference>
<comment type="subcellular location">
    <subcellularLocation>
        <location evidence="7">Cell membrane</location>
        <topology evidence="7">Multi-pass membrane protein</topology>
    </subcellularLocation>
</comment>
<feature type="transmembrane region" description="Helical" evidence="7">
    <location>
        <begin position="245"/>
        <end position="271"/>
    </location>
</feature>
<dbReference type="PROSITE" id="PS01311">
    <property type="entry name" value="LGT"/>
    <property type="match status" value="1"/>
</dbReference>
<feature type="transmembrane region" description="Helical" evidence="7">
    <location>
        <begin position="126"/>
        <end position="144"/>
    </location>
</feature>
<proteinExistence type="inferred from homology"/>
<dbReference type="InterPro" id="IPR001640">
    <property type="entry name" value="Lgt"/>
</dbReference>
<keyword evidence="2 7" id="KW-1003">Cell membrane</keyword>
<dbReference type="GO" id="GO:0042158">
    <property type="term" value="P:lipoprotein biosynthetic process"/>
    <property type="evidence" value="ECO:0007669"/>
    <property type="project" value="UniProtKB-UniRule"/>
</dbReference>
<dbReference type="UniPathway" id="UPA00664"/>
<evidence type="ECO:0000256" key="6">
    <source>
        <dbReference type="ARBA" id="ARBA00023136"/>
    </source>
</evidence>
<comment type="pathway">
    <text evidence="7">Protein modification; lipoprotein biosynthesis (diacylglyceryl transfer).</text>
</comment>
<dbReference type="GO" id="GO:0008961">
    <property type="term" value="F:phosphatidylglycerol-prolipoprotein diacylglyceryl transferase activity"/>
    <property type="evidence" value="ECO:0007669"/>
    <property type="project" value="UniProtKB-UniRule"/>
</dbReference>
<protein>
    <recommendedName>
        <fullName evidence="7">Phosphatidylglycerol--prolipoprotein diacylglyceryl transferase</fullName>
        <ecNumber evidence="7">2.5.1.145</ecNumber>
    </recommendedName>
</protein>
<evidence type="ECO:0000256" key="8">
    <source>
        <dbReference type="SAM" id="MobiDB-lite"/>
    </source>
</evidence>
<dbReference type="EC" id="2.5.1.145" evidence="7"/>
<comment type="similarity">
    <text evidence="1 7">Belongs to the Lgt family.</text>
</comment>
<organism evidence="9 10">
    <name type="scientific">Kocuria palustris PEL</name>
    <dbReference type="NCBI Taxonomy" id="1236550"/>
    <lineage>
        <taxon>Bacteria</taxon>
        <taxon>Bacillati</taxon>
        <taxon>Actinomycetota</taxon>
        <taxon>Actinomycetes</taxon>
        <taxon>Micrococcales</taxon>
        <taxon>Micrococcaceae</taxon>
        <taxon>Kocuria</taxon>
    </lineage>
</organism>
<evidence type="ECO:0000256" key="5">
    <source>
        <dbReference type="ARBA" id="ARBA00022989"/>
    </source>
</evidence>
<dbReference type="NCBIfam" id="TIGR00544">
    <property type="entry name" value="lgt"/>
    <property type="match status" value="1"/>
</dbReference>
<dbReference type="GO" id="GO:0005886">
    <property type="term" value="C:plasma membrane"/>
    <property type="evidence" value="ECO:0007669"/>
    <property type="project" value="UniProtKB-SubCell"/>
</dbReference>
<name>M2YH82_9MICC</name>
<feature type="region of interest" description="Disordered" evidence="8">
    <location>
        <begin position="288"/>
        <end position="382"/>
    </location>
</feature>
<evidence type="ECO:0000256" key="1">
    <source>
        <dbReference type="ARBA" id="ARBA00007150"/>
    </source>
</evidence>
<evidence type="ECO:0000313" key="10">
    <source>
        <dbReference type="Proteomes" id="UP000009877"/>
    </source>
</evidence>
<feature type="compositionally biased region" description="Low complexity" evidence="8">
    <location>
        <begin position="300"/>
        <end position="318"/>
    </location>
</feature>
<evidence type="ECO:0000256" key="7">
    <source>
        <dbReference type="HAMAP-Rule" id="MF_01147"/>
    </source>
</evidence>
<dbReference type="RefSeq" id="WP_006213213.1">
    <property type="nucleotide sequence ID" value="NZ_ANHZ02000001.1"/>
</dbReference>
<keyword evidence="5 7" id="KW-1133">Transmembrane helix</keyword>
<comment type="function">
    <text evidence="7">Catalyzes the transfer of the diacylglyceryl group from phosphatidylglycerol to the sulfhydryl group of the N-terminal cysteine of a prolipoprotein, the first step in the formation of mature lipoproteins.</text>
</comment>
<gene>
    <name evidence="7" type="primary">lgt</name>
    <name evidence="9" type="ORF">C884_00065</name>
</gene>
<dbReference type="Pfam" id="PF01790">
    <property type="entry name" value="LGT"/>
    <property type="match status" value="1"/>
</dbReference>
<dbReference type="Proteomes" id="UP000009877">
    <property type="component" value="Unassembled WGS sequence"/>
</dbReference>
<keyword evidence="3 7" id="KW-0808">Transferase</keyword>
<keyword evidence="10" id="KW-1185">Reference proteome</keyword>
<comment type="catalytic activity">
    <reaction evidence="7">
        <text>L-cysteinyl-[prolipoprotein] + a 1,2-diacyl-sn-glycero-3-phospho-(1'-sn-glycerol) = an S-1,2-diacyl-sn-glyceryl-L-cysteinyl-[prolipoprotein] + sn-glycerol 1-phosphate + H(+)</text>
        <dbReference type="Rhea" id="RHEA:56712"/>
        <dbReference type="Rhea" id="RHEA-COMP:14679"/>
        <dbReference type="Rhea" id="RHEA-COMP:14680"/>
        <dbReference type="ChEBI" id="CHEBI:15378"/>
        <dbReference type="ChEBI" id="CHEBI:29950"/>
        <dbReference type="ChEBI" id="CHEBI:57685"/>
        <dbReference type="ChEBI" id="CHEBI:64716"/>
        <dbReference type="ChEBI" id="CHEBI:140658"/>
        <dbReference type="EC" id="2.5.1.145"/>
    </reaction>
</comment>
<feature type="compositionally biased region" description="Basic and acidic residues" evidence="8">
    <location>
        <begin position="329"/>
        <end position="338"/>
    </location>
</feature>
<evidence type="ECO:0000256" key="3">
    <source>
        <dbReference type="ARBA" id="ARBA00022679"/>
    </source>
</evidence>
<feature type="transmembrane region" description="Helical" evidence="7">
    <location>
        <begin position="218"/>
        <end position="239"/>
    </location>
</feature>
<feature type="transmembrane region" description="Helical" evidence="7">
    <location>
        <begin position="188"/>
        <end position="206"/>
    </location>
</feature>
<accession>M2YH82</accession>
<evidence type="ECO:0000256" key="4">
    <source>
        <dbReference type="ARBA" id="ARBA00022692"/>
    </source>
</evidence>
<dbReference type="HAMAP" id="MF_01147">
    <property type="entry name" value="Lgt"/>
    <property type="match status" value="1"/>
</dbReference>
<keyword evidence="4 7" id="KW-0812">Transmembrane</keyword>
<feature type="binding site" evidence="7">
    <location>
        <position position="145"/>
    </location>
    <ligand>
        <name>a 1,2-diacyl-sn-glycero-3-phospho-(1'-sn-glycerol)</name>
        <dbReference type="ChEBI" id="CHEBI:64716"/>
    </ligand>
</feature>
<dbReference type="PANTHER" id="PTHR30589">
    <property type="entry name" value="PROLIPOPROTEIN DIACYLGLYCERYL TRANSFERASE"/>
    <property type="match status" value="1"/>
</dbReference>
<dbReference type="EMBL" id="ANHZ02000001">
    <property type="protein sequence ID" value="EME37870.1"/>
    <property type="molecule type" value="Genomic_DNA"/>
</dbReference>
<dbReference type="AlphaFoldDB" id="M2YH82"/>
<feature type="transmembrane region" description="Helical" evidence="7">
    <location>
        <begin position="55"/>
        <end position="77"/>
    </location>
</feature>